<feature type="signal peptide" evidence="3">
    <location>
        <begin position="1"/>
        <end position="20"/>
    </location>
</feature>
<dbReference type="OrthoDB" id="5810112at2759"/>
<keyword evidence="2" id="KW-0812">Transmembrane</keyword>
<gene>
    <name evidence="4" type="ORF">BOKJ2_LOCUS13983</name>
</gene>
<evidence type="ECO:0000256" key="1">
    <source>
        <dbReference type="SAM" id="MobiDB-lite"/>
    </source>
</evidence>
<evidence type="ECO:0000256" key="3">
    <source>
        <dbReference type="SAM" id="SignalP"/>
    </source>
</evidence>
<feature type="region of interest" description="Disordered" evidence="1">
    <location>
        <begin position="371"/>
        <end position="394"/>
    </location>
</feature>
<dbReference type="EMBL" id="CAJFCW020000006">
    <property type="protein sequence ID" value="CAG9127522.1"/>
    <property type="molecule type" value="Genomic_DNA"/>
</dbReference>
<proteinExistence type="predicted"/>
<feature type="region of interest" description="Disordered" evidence="1">
    <location>
        <begin position="636"/>
        <end position="661"/>
    </location>
</feature>
<feature type="region of interest" description="Disordered" evidence="1">
    <location>
        <begin position="540"/>
        <end position="592"/>
    </location>
</feature>
<evidence type="ECO:0000313" key="5">
    <source>
        <dbReference type="Proteomes" id="UP000614601"/>
    </source>
</evidence>
<keyword evidence="3" id="KW-0732">Signal</keyword>
<dbReference type="Proteomes" id="UP000614601">
    <property type="component" value="Unassembled WGS sequence"/>
</dbReference>
<organism evidence="4 5">
    <name type="scientific">Bursaphelenchus okinawaensis</name>
    <dbReference type="NCBI Taxonomy" id="465554"/>
    <lineage>
        <taxon>Eukaryota</taxon>
        <taxon>Metazoa</taxon>
        <taxon>Ecdysozoa</taxon>
        <taxon>Nematoda</taxon>
        <taxon>Chromadorea</taxon>
        <taxon>Rhabditida</taxon>
        <taxon>Tylenchina</taxon>
        <taxon>Tylenchomorpha</taxon>
        <taxon>Aphelenchoidea</taxon>
        <taxon>Aphelenchoididae</taxon>
        <taxon>Bursaphelenchus</taxon>
    </lineage>
</organism>
<evidence type="ECO:0000256" key="2">
    <source>
        <dbReference type="SAM" id="Phobius"/>
    </source>
</evidence>
<sequence length="661" mass="76017">MVNRLILFLYLLLFLNFCEAENPKIQIIPKCDYDKVLIQIIFTKEYQPNGEFYDWIIVGETGKSECRRKGNGELKYVVELSVVADTCGTKLQTSGIFQNSIRIAQFPGLILQDDSNFTFKCVLGLPEIEEFKLPQVNPTFDVKKNLITDITPFPPLISEPVRPSIFETPKDSKDLTQNLFNNKNMEDLAMELAHDDSHQAKVAKASNNLLAILLSAFVILIITVVLLILYVCLKQYQAKRQNDGRLNMETATPTTASPGVTNQDEDGPWWSNKSSGHSNYLLGANFKQNKVFELNKRTAAPRPDHNRVTSSYVEDETERAVDVIGLPGHRPNEVFAEAFRRNGNSTATSQVDDTDTVRTPQSYAEWREKVLRGKTGNKSSETLDRKRDDDEQEMAEGCLTPVRSITEIYRSAETRLQKMMANQGQDNRSESSVEGEYSIPIQQMPMDKKSSELLGHSVDSIRGFGARKLTEQEISRWRQLITTDTQLQTHVLNAKSLEDLRAITELADYRLFFTRIKWTQIMDCVYDALREPDKISMNRTLKRKKNETEERQKTYSADRSRTTYDENLKSKYGEEIQKSRHDELQKSRHDELQKTKYDDNIANVKTKYSTESLKKPYSEAQSYQEGNLRNVYQDEALKARHGEDRSEERPKPVYHRAVNHW</sequence>
<feature type="compositionally biased region" description="Basic residues" evidence="1">
    <location>
        <begin position="652"/>
        <end position="661"/>
    </location>
</feature>
<protein>
    <recommendedName>
        <fullName evidence="6">ZP domain-containing protein</fullName>
    </recommendedName>
</protein>
<comment type="caution">
    <text evidence="4">The sequence shown here is derived from an EMBL/GenBank/DDBJ whole genome shotgun (WGS) entry which is preliminary data.</text>
</comment>
<dbReference type="AlphaFoldDB" id="A0A811LSS0"/>
<keyword evidence="2" id="KW-0472">Membrane</keyword>
<dbReference type="EMBL" id="CAJFDH010000006">
    <property type="protein sequence ID" value="CAD5230133.1"/>
    <property type="molecule type" value="Genomic_DNA"/>
</dbReference>
<name>A0A811LSS0_9BILA</name>
<keyword evidence="5" id="KW-1185">Reference proteome</keyword>
<feature type="compositionally biased region" description="Basic and acidic residues" evidence="1">
    <location>
        <begin position="636"/>
        <end position="651"/>
    </location>
</feature>
<evidence type="ECO:0000313" key="4">
    <source>
        <dbReference type="EMBL" id="CAD5230133.1"/>
    </source>
</evidence>
<accession>A0A811LSS0</accession>
<feature type="chain" id="PRO_5035595747" description="ZP domain-containing protein" evidence="3">
    <location>
        <begin position="21"/>
        <end position="661"/>
    </location>
</feature>
<feature type="compositionally biased region" description="Basic and acidic residues" evidence="1">
    <location>
        <begin position="546"/>
        <end position="592"/>
    </location>
</feature>
<feature type="transmembrane region" description="Helical" evidence="2">
    <location>
        <begin position="209"/>
        <end position="233"/>
    </location>
</feature>
<evidence type="ECO:0008006" key="6">
    <source>
        <dbReference type="Google" id="ProtNLM"/>
    </source>
</evidence>
<dbReference type="Proteomes" id="UP000783686">
    <property type="component" value="Unassembled WGS sequence"/>
</dbReference>
<reference evidence="4" key="1">
    <citation type="submission" date="2020-09" db="EMBL/GenBank/DDBJ databases">
        <authorList>
            <person name="Kikuchi T."/>
        </authorList>
    </citation>
    <scope>NUCLEOTIDE SEQUENCE</scope>
    <source>
        <strain evidence="4">SH1</strain>
    </source>
</reference>
<keyword evidence="2" id="KW-1133">Transmembrane helix</keyword>